<protein>
    <submittedName>
        <fullName evidence="5">Myotubularin family protein</fullName>
        <ecNumber evidence="5">3.1.3.-</ecNumber>
    </submittedName>
</protein>
<feature type="domain" description="Myotubularin phosphatase" evidence="4">
    <location>
        <begin position="759"/>
        <end position="1213"/>
    </location>
</feature>
<evidence type="ECO:0000313" key="6">
    <source>
        <dbReference type="Proteomes" id="UP001224775"/>
    </source>
</evidence>
<comment type="caution">
    <text evidence="5">The sequence shown here is derived from an EMBL/GenBank/DDBJ whole genome shotgun (WGS) entry which is preliminary data.</text>
</comment>
<proteinExistence type="predicted"/>
<dbReference type="Pfam" id="PF06602">
    <property type="entry name" value="Myotub-related"/>
    <property type="match status" value="1"/>
</dbReference>
<reference evidence="5" key="1">
    <citation type="submission" date="2023-06" db="EMBL/GenBank/DDBJ databases">
        <title>Survivors Of The Sea: Transcriptome response of Skeletonema marinoi to long-term dormancy.</title>
        <authorList>
            <person name="Pinder M.I.M."/>
            <person name="Kourtchenko O."/>
            <person name="Robertson E.K."/>
            <person name="Larsson T."/>
            <person name="Maumus F."/>
            <person name="Osuna-Cruz C.M."/>
            <person name="Vancaester E."/>
            <person name="Stenow R."/>
            <person name="Vandepoele K."/>
            <person name="Ploug H."/>
            <person name="Bruchert V."/>
            <person name="Godhe A."/>
            <person name="Topel M."/>
        </authorList>
    </citation>
    <scope>NUCLEOTIDE SEQUENCE</scope>
    <source>
        <strain evidence="5">R05AC</strain>
    </source>
</reference>
<evidence type="ECO:0000256" key="2">
    <source>
        <dbReference type="PIRSR" id="PIRSR630564-2"/>
    </source>
</evidence>
<dbReference type="GO" id="GO:0016020">
    <property type="term" value="C:membrane"/>
    <property type="evidence" value="ECO:0007669"/>
    <property type="project" value="TreeGrafter"/>
</dbReference>
<dbReference type="InterPro" id="IPR003595">
    <property type="entry name" value="Tyr_Pase_cat"/>
</dbReference>
<dbReference type="InterPro" id="IPR010569">
    <property type="entry name" value="Myotubularin-like_Pase_dom"/>
</dbReference>
<keyword evidence="6" id="KW-1185">Reference proteome</keyword>
<feature type="region of interest" description="Disordered" evidence="3">
    <location>
        <begin position="303"/>
        <end position="391"/>
    </location>
</feature>
<feature type="region of interest" description="Disordered" evidence="3">
    <location>
        <begin position="506"/>
        <end position="529"/>
    </location>
</feature>
<feature type="region of interest" description="Disordered" evidence="3">
    <location>
        <begin position="645"/>
        <end position="665"/>
    </location>
</feature>
<feature type="region of interest" description="Disordered" evidence="3">
    <location>
        <begin position="50"/>
        <end position="100"/>
    </location>
</feature>
<sequence>MMESAEDAALNEALSMLDSLTPDDGFAIDSDDDDDDMNFNLDDELNQLEGIDLTNGGSKDEHTAAAAGGAGSDGLQSVNVAGGAGNNDHNKLDPPPHWATKQDVANMTTAPTSSSNAAAASVTVNTSTLKEKSIIASNHNTATEAPLFHPLQDIGRPSPSTTAAATTATNINSSDNRSSSWTSSFASFAKVATASIQSAVESAEATLIHQGEPVAIAAGNVGSASASVGSGHQMNQNHQQGLLTTKSGAAGGAMVSTVASAPMSYQERQRLLHQKYHAANNNSNNTATTTTNSNAAMMPASATVKGGAMPTQQQQQQQQSPTKSSTQSINLKKPSTHHHTLPSRTIPTSSSRSSPTSYNTTTNTTNNNNNISSISPPQATSTPPKSSSSSSTIMTFLDKLTQNLDATTKNTLIAQAIGPLLPGERIIMFINNLKDVRDSRFGHLFVGSLEGVTTSFGLRDCLTGVVVGGEGVGKSGVTTVWCCVMTFYRVILFSYEAGSEDGRVLLNDTNDGDSDNELTTNSQGGGNNETIQQWLKSRNVSIQFQAAHQQPPSLSKRKHHVFQMPLASIERVEKVLSSSQSSPLSSNSANGVGGGGGGGYSYTNNLLPSSNAASSAMSQLGNQMKPLTGLVAGIAANSGGGGGSSNNLLMDNGSNSNGGPSSSSSVLATSGPLGIIIHGKDGGRWIKFSTSSYTDAARAHEALNTYAFPGRRNLGYLFAFESRRLEVMASSGAAGGGQQQQQRGGGDGGNPIATATPPTRRRFLAMEEFTRQGIVKSAGGGGVAHSSPWTVIHANTKNYGLCSSYPSVLVVPRSIVGSDDGNNFEGSGMGILRRCAAFRSENRFPVLTWGSSEHGGSIWRSSQPKVGLQGYRSTEDERYLYAIGEEAKRANLAADARAEGGVGSGSSVGRYPKEFLRMLCGRNNESDLIMEGSNSSCMLKIMDMRPKSAAMANRTQGYGYENTNYYRGSTINFYGIGNIHAVRDAYQKVHALCLNPNTSDIQWMQLVENTNWPSMTRLILSASWQTAFHVHCNRLPILLHCSHGWDRTSQVSALAQLMLDPHYRTCEGFSALVEKDFLSFGHPFHTRCGHGEGKNEQGGDEGQLSPIFLQFLDCVFQLVNQFPNFFEFNARYLLLLSENIYSCRFGTLLCDSEREREVVAGIRQRTYCMWEYLDSLPDLVNPLFNKAANDDAGVLMMPLSMLLRNVTLWTDRLCMYGAKATTPCLPPGTELDRHSTLHTSGDETADSLKRAVSDTNMWKETALSALKEVEELKKKIAKNEGENE</sequence>
<feature type="region of interest" description="Disordered" evidence="3">
    <location>
        <begin position="731"/>
        <end position="756"/>
    </location>
</feature>
<dbReference type="GO" id="GO:0046856">
    <property type="term" value="P:phosphatidylinositol dephosphorylation"/>
    <property type="evidence" value="ECO:0007669"/>
    <property type="project" value="TreeGrafter"/>
</dbReference>
<dbReference type="PANTHER" id="PTHR10807">
    <property type="entry name" value="MYOTUBULARIN-RELATED"/>
    <property type="match status" value="1"/>
</dbReference>
<feature type="compositionally biased region" description="Low complexity" evidence="3">
    <location>
        <begin position="342"/>
        <end position="391"/>
    </location>
</feature>
<accession>A0AAD8XW38</accession>
<dbReference type="PROSITE" id="PS51339">
    <property type="entry name" value="PPASE_MYOTUBULARIN"/>
    <property type="match status" value="1"/>
</dbReference>
<feature type="compositionally biased region" description="Low complexity" evidence="3">
    <location>
        <begin position="310"/>
        <end position="328"/>
    </location>
</feature>
<dbReference type="EC" id="3.1.3.-" evidence="5"/>
<evidence type="ECO:0000256" key="3">
    <source>
        <dbReference type="SAM" id="MobiDB-lite"/>
    </source>
</evidence>
<organism evidence="5 6">
    <name type="scientific">Skeletonema marinoi</name>
    <dbReference type="NCBI Taxonomy" id="267567"/>
    <lineage>
        <taxon>Eukaryota</taxon>
        <taxon>Sar</taxon>
        <taxon>Stramenopiles</taxon>
        <taxon>Ochrophyta</taxon>
        <taxon>Bacillariophyta</taxon>
        <taxon>Coscinodiscophyceae</taxon>
        <taxon>Thalassiosirophycidae</taxon>
        <taxon>Thalassiosirales</taxon>
        <taxon>Skeletonemataceae</taxon>
        <taxon>Skeletonema</taxon>
        <taxon>Skeletonema marinoi-dohrnii complex</taxon>
    </lineage>
</organism>
<dbReference type="SMART" id="SM00404">
    <property type="entry name" value="PTPc_motif"/>
    <property type="match status" value="1"/>
</dbReference>
<dbReference type="GO" id="GO:0005737">
    <property type="term" value="C:cytoplasm"/>
    <property type="evidence" value="ECO:0007669"/>
    <property type="project" value="TreeGrafter"/>
</dbReference>
<dbReference type="GO" id="GO:0004438">
    <property type="term" value="F:phosphatidylinositol-3-phosphate phosphatase activity"/>
    <property type="evidence" value="ECO:0007669"/>
    <property type="project" value="TreeGrafter"/>
</dbReference>
<dbReference type="CDD" id="cd14507">
    <property type="entry name" value="PTP-MTM-like"/>
    <property type="match status" value="1"/>
</dbReference>
<dbReference type="EMBL" id="JATAAI010000036">
    <property type="protein sequence ID" value="KAK1734931.1"/>
    <property type="molecule type" value="Genomic_DNA"/>
</dbReference>
<gene>
    <name evidence="5" type="ORF">QTG54_014391</name>
</gene>
<dbReference type="PROSITE" id="PS00383">
    <property type="entry name" value="TYR_PHOSPHATASE_1"/>
    <property type="match status" value="1"/>
</dbReference>
<feature type="active site" description="Phosphocysteine intermediate" evidence="1">
    <location>
        <position position="1041"/>
    </location>
</feature>
<evidence type="ECO:0000313" key="5">
    <source>
        <dbReference type="EMBL" id="KAK1734931.1"/>
    </source>
</evidence>
<dbReference type="SUPFAM" id="SSF52799">
    <property type="entry name" value="(Phosphotyrosine protein) phosphatases II"/>
    <property type="match status" value="1"/>
</dbReference>
<dbReference type="PANTHER" id="PTHR10807:SF128">
    <property type="entry name" value="PHOSPHATIDYLINOSITOL-3,5-BISPHOSPHATE 3-PHOSPHATASE"/>
    <property type="match status" value="1"/>
</dbReference>
<dbReference type="InterPro" id="IPR016130">
    <property type="entry name" value="Tyr_Pase_AS"/>
</dbReference>
<evidence type="ECO:0000256" key="1">
    <source>
        <dbReference type="PIRSR" id="PIRSR630564-1"/>
    </source>
</evidence>
<evidence type="ECO:0000259" key="4">
    <source>
        <dbReference type="PROSITE" id="PS51339"/>
    </source>
</evidence>
<dbReference type="InterPro" id="IPR030564">
    <property type="entry name" value="Myotubularin"/>
</dbReference>
<feature type="compositionally biased region" description="Polar residues" evidence="3">
    <location>
        <begin position="517"/>
        <end position="529"/>
    </location>
</feature>
<feature type="binding site" evidence="2">
    <location>
        <begin position="978"/>
        <end position="979"/>
    </location>
    <ligand>
        <name>substrate</name>
    </ligand>
</feature>
<dbReference type="InterPro" id="IPR029021">
    <property type="entry name" value="Prot-tyrosine_phosphatase-like"/>
</dbReference>
<dbReference type="Proteomes" id="UP001224775">
    <property type="component" value="Unassembled WGS sequence"/>
</dbReference>
<feature type="binding site" evidence="2">
    <location>
        <begin position="1041"/>
        <end position="1047"/>
    </location>
    <ligand>
        <name>substrate</name>
    </ligand>
</feature>
<feature type="compositionally biased region" description="Gly residues" evidence="3">
    <location>
        <begin position="733"/>
        <end position="749"/>
    </location>
</feature>
<name>A0AAD8XW38_9STRA</name>
<keyword evidence="5" id="KW-0378">Hydrolase</keyword>